<dbReference type="PROSITE" id="PS51279">
    <property type="entry name" value="BCNT_C"/>
    <property type="match status" value="1"/>
</dbReference>
<dbReference type="InterPro" id="IPR027124">
    <property type="entry name" value="Swc5/CFDP1/2"/>
</dbReference>
<proteinExistence type="inferred from homology"/>
<feature type="compositionally biased region" description="Acidic residues" evidence="3">
    <location>
        <begin position="60"/>
        <end position="69"/>
    </location>
</feature>
<feature type="domain" description="BCNT-C" evidence="4">
    <location>
        <begin position="281"/>
        <end position="361"/>
    </location>
</feature>
<dbReference type="EMBL" id="MU001760">
    <property type="protein sequence ID" value="KAF2799716.1"/>
    <property type="molecule type" value="Genomic_DNA"/>
</dbReference>
<feature type="region of interest" description="Disordered" evidence="3">
    <location>
        <begin position="1"/>
        <end position="106"/>
    </location>
</feature>
<feature type="compositionally biased region" description="Low complexity" evidence="3">
    <location>
        <begin position="29"/>
        <end position="38"/>
    </location>
</feature>
<keyword evidence="6" id="KW-1185">Reference proteome</keyword>
<evidence type="ECO:0000259" key="4">
    <source>
        <dbReference type="PROSITE" id="PS51279"/>
    </source>
</evidence>
<dbReference type="InterPro" id="IPR011421">
    <property type="entry name" value="BCNT-C"/>
</dbReference>
<dbReference type="GO" id="GO:0000812">
    <property type="term" value="C:Swr1 complex"/>
    <property type="evidence" value="ECO:0007669"/>
    <property type="project" value="TreeGrafter"/>
</dbReference>
<dbReference type="Proteomes" id="UP000799757">
    <property type="component" value="Unassembled WGS sequence"/>
</dbReference>
<dbReference type="AlphaFoldDB" id="A0A6A6XT10"/>
<feature type="compositionally biased region" description="Basic residues" evidence="3">
    <location>
        <begin position="74"/>
        <end position="84"/>
    </location>
</feature>
<feature type="compositionally biased region" description="Low complexity" evidence="3">
    <location>
        <begin position="147"/>
        <end position="159"/>
    </location>
</feature>
<reference evidence="5" key="1">
    <citation type="journal article" date="2020" name="Stud. Mycol.">
        <title>101 Dothideomycetes genomes: a test case for predicting lifestyles and emergence of pathogens.</title>
        <authorList>
            <person name="Haridas S."/>
            <person name="Albert R."/>
            <person name="Binder M."/>
            <person name="Bloem J."/>
            <person name="Labutti K."/>
            <person name="Salamov A."/>
            <person name="Andreopoulos B."/>
            <person name="Baker S."/>
            <person name="Barry K."/>
            <person name="Bills G."/>
            <person name="Bluhm B."/>
            <person name="Cannon C."/>
            <person name="Castanera R."/>
            <person name="Culley D."/>
            <person name="Daum C."/>
            <person name="Ezra D."/>
            <person name="Gonzalez J."/>
            <person name="Henrissat B."/>
            <person name="Kuo A."/>
            <person name="Liang C."/>
            <person name="Lipzen A."/>
            <person name="Lutzoni F."/>
            <person name="Magnuson J."/>
            <person name="Mondo S."/>
            <person name="Nolan M."/>
            <person name="Ohm R."/>
            <person name="Pangilinan J."/>
            <person name="Park H.-J."/>
            <person name="Ramirez L."/>
            <person name="Alfaro M."/>
            <person name="Sun H."/>
            <person name="Tritt A."/>
            <person name="Yoshinaga Y."/>
            <person name="Zwiers L.-H."/>
            <person name="Turgeon B."/>
            <person name="Goodwin S."/>
            <person name="Spatafora J."/>
            <person name="Crous P."/>
            <person name="Grigoriev I."/>
        </authorList>
    </citation>
    <scope>NUCLEOTIDE SEQUENCE</scope>
    <source>
        <strain evidence="5">CBS 109.77</strain>
    </source>
</reference>
<accession>A0A6A6XT10</accession>
<sequence length="361" mass="39515">MAPVDPEDLPDAEDDYRESSDDDFNPATAPADDSPSSSEAEDVPSKPTQSKRKRKALTPDDLDSGDEVTIEAARKRKAKKRKSGKGGDDNDLLLSDDEGGEGGLVKTRAQRRVELKERRPLARTEGATADVDALWAQMIAAPLKPISTSSAEAPEPSATKTQDVTLGVHDAPLPVDEGAGLVTIEKIYSFAGQRTTEEKQVPRASLDQYVTDGWRTVEPVPQTSGDAENKPEIKASIHPRIHRPLRRPSRFDANPTGFVRGLPSEHQLTWPRKTTVVQSNQAGLPAPEPSKAPRIEKAQKLNVVDKSRLDWTGFVHQEGIAEELDVHGKTKEAYLGRMQFLAGVEAKQEEERKRVKTTATA</sequence>
<dbReference type="PANTHER" id="PTHR48407:SF1">
    <property type="entry name" value="CRANIOFACIAL DEVELOPMENT PROTEIN 1"/>
    <property type="match status" value="1"/>
</dbReference>
<evidence type="ECO:0000313" key="5">
    <source>
        <dbReference type="EMBL" id="KAF2799716.1"/>
    </source>
</evidence>
<feature type="compositionally biased region" description="Acidic residues" evidence="3">
    <location>
        <begin position="1"/>
        <end position="24"/>
    </location>
</feature>
<dbReference type="Pfam" id="PF07572">
    <property type="entry name" value="BCNT"/>
    <property type="match status" value="1"/>
</dbReference>
<feature type="compositionally biased region" description="Acidic residues" evidence="3">
    <location>
        <begin position="89"/>
        <end position="100"/>
    </location>
</feature>
<dbReference type="OrthoDB" id="445677at2759"/>
<organism evidence="5 6">
    <name type="scientific">Melanomma pulvis-pyrius CBS 109.77</name>
    <dbReference type="NCBI Taxonomy" id="1314802"/>
    <lineage>
        <taxon>Eukaryota</taxon>
        <taxon>Fungi</taxon>
        <taxon>Dikarya</taxon>
        <taxon>Ascomycota</taxon>
        <taxon>Pezizomycotina</taxon>
        <taxon>Dothideomycetes</taxon>
        <taxon>Pleosporomycetidae</taxon>
        <taxon>Pleosporales</taxon>
        <taxon>Melanommataceae</taxon>
        <taxon>Melanomma</taxon>
    </lineage>
</organism>
<evidence type="ECO:0000256" key="2">
    <source>
        <dbReference type="ARBA" id="ARBA00019138"/>
    </source>
</evidence>
<feature type="region of interest" description="Disordered" evidence="3">
    <location>
        <begin position="147"/>
        <end position="175"/>
    </location>
</feature>
<evidence type="ECO:0000313" key="6">
    <source>
        <dbReference type="Proteomes" id="UP000799757"/>
    </source>
</evidence>
<gene>
    <name evidence="5" type="ORF">K505DRAFT_356412</name>
</gene>
<evidence type="ECO:0000256" key="1">
    <source>
        <dbReference type="ARBA" id="ARBA00010465"/>
    </source>
</evidence>
<dbReference type="PANTHER" id="PTHR48407">
    <property type="entry name" value="CRANIOFACIAL DEVELOPMENT PROTEIN 1"/>
    <property type="match status" value="1"/>
</dbReference>
<comment type="similarity">
    <text evidence="1">Belongs to the SWC5 family.</text>
</comment>
<name>A0A6A6XT10_9PLEO</name>
<protein>
    <recommendedName>
        <fullName evidence="2">SWR1-complex protein 5</fullName>
    </recommendedName>
</protein>
<evidence type="ECO:0000256" key="3">
    <source>
        <dbReference type="SAM" id="MobiDB-lite"/>
    </source>
</evidence>